<keyword evidence="3" id="KW-1185">Reference proteome</keyword>
<accession>A0A4V3W8R0</accession>
<dbReference type="EMBL" id="SSOA01000002">
    <property type="protein sequence ID" value="THF52213.1"/>
    <property type="molecule type" value="Genomic_DNA"/>
</dbReference>
<protein>
    <submittedName>
        <fullName evidence="2">DUF3971 domain-containing protein</fullName>
    </submittedName>
</protein>
<reference evidence="2 3" key="1">
    <citation type="submission" date="2019-04" db="EMBL/GenBank/DDBJ databases">
        <title>Rhizobium terrae sp. nov., isolated from a paddy soil.</title>
        <authorList>
            <person name="Lin S.-Y."/>
            <person name="Hameed A."/>
            <person name="Huang H.-I."/>
            <person name="Young C.-C."/>
        </authorList>
    </citation>
    <scope>NUCLEOTIDE SEQUENCE [LARGE SCALE GENOMIC DNA]</scope>
    <source>
        <strain evidence="2 3">CC-HIH110</strain>
    </source>
</reference>
<keyword evidence="1" id="KW-0472">Membrane</keyword>
<name>A0A4V3W8R0_9HYPH</name>
<dbReference type="Proteomes" id="UP000310754">
    <property type="component" value="Unassembled WGS sequence"/>
</dbReference>
<organism evidence="2 3">
    <name type="scientific">Allorhizobium terrae</name>
    <dbReference type="NCBI Taxonomy" id="1848972"/>
    <lineage>
        <taxon>Bacteria</taxon>
        <taxon>Pseudomonadati</taxon>
        <taxon>Pseudomonadota</taxon>
        <taxon>Alphaproteobacteria</taxon>
        <taxon>Hyphomicrobiales</taxon>
        <taxon>Rhizobiaceae</taxon>
        <taxon>Rhizobium/Agrobacterium group</taxon>
        <taxon>Allorhizobium</taxon>
    </lineage>
</organism>
<feature type="transmembrane region" description="Helical" evidence="1">
    <location>
        <begin position="61"/>
        <end position="80"/>
    </location>
</feature>
<proteinExistence type="predicted"/>
<evidence type="ECO:0000313" key="2">
    <source>
        <dbReference type="EMBL" id="THF52213.1"/>
    </source>
</evidence>
<sequence length="1151" mass="125331">MRFCGIFRRYGRGMGEIRGEKVHFRKRDIVSLESMPSAQAEDSLVVHCPPRFGFTRKFYRFILWIFVIAALSIGAVSAAIETGTLDQALSTLARTQLQASLGDRFNAEIGKTSIRFSKRWRLAVAAKNLRLRDPASGELVAETGVVKLVISPLQILIGRISVSEIEADNIHFDRSPFVGKGNFSLANFRIDQFPELLENLFLNVDDVRGFIARGGLDRLRIGGISLTARDNIDRAVAVSIDDLVMTRRKGDALAIQGQVSIDGKVSHISAEAQSDKGRAVALTATMSNLVATPFTMKFLPDGSRREGADTKVNVDLVARRAAPDSKPALEMRMRTADGTIYVDGEEQHLTQADINVAYDFDRLTAEIRRSTFDFGPLHVPFNGGFVDLDRLKRDPGDTAAGIGIDLLIDQGTASVPAAGEDSFPFSIKAFGRFVPSTRDLSFSELTVSTPNGMMHSTLNVRFGDKSPEIRFSGKLEEMRTGFVKQLWPYWMAAKPRVWVLANLFGGTISNASIDVFIPAGRMTFIPTPLLLGPDELRIKFDIANARMSTTGNIPPIRDMVGHFDLEGPKLQVAIDSGTSYFASGRKVSVDRGTFTIDDVYLKPLMAKIDLSLSGAADAVAELSTFKPIEGLQRTDFVPDDFKGDIKAHVEFFGGLLDEQDPPPPVWHADLQLKNVDLTRPYQERKITGFTGGLAIDDKNAVLDGTGDIDGIPMQINLTQPIERNSKRPPSWSVEGTLSDSQRDKLVPDLKGLIDGPIDLELSRLDEQRQMVKADLGKATVNVPWLGWSKGPGISAKLSLELTTKGSLNTLDKLNFSGDGFGVQGKMLVSKTGVVSADFDRVKLASQDDFSVSLRTNKGVTSVKVDGAALDARSLFKKLKSGSGGDSSSSDKSADKLNLDLSVGLDKVVGFNNESLGGVKLRYGARDGGLILLNMSGVTSSGQAIVVQSGKDGRSDQISVITSDAGDLARLVDLYNHMRGGMLDLRIRGDIPKNWTGSLDLRNFRVENEEKLQKIVTTPTPNDGRSLNSAVKQNIDVSSEKFQRAFARLIYKNGVLSTENGVVRGEQVGASFQGVIKDARGNMEMTGTFMPAYGLNRLFAEVPIIGFILGNGRDRGLLGITFKLTGATESPHLAVNPLSIIAPGVFRQIFEF</sequence>
<keyword evidence="1" id="KW-1133">Transmembrane helix</keyword>
<keyword evidence="1" id="KW-0812">Transmembrane</keyword>
<comment type="caution">
    <text evidence="2">The sequence shown here is derived from an EMBL/GenBank/DDBJ whole genome shotgun (WGS) entry which is preliminary data.</text>
</comment>
<dbReference type="AlphaFoldDB" id="A0A4V3W8R0"/>
<evidence type="ECO:0000256" key="1">
    <source>
        <dbReference type="SAM" id="Phobius"/>
    </source>
</evidence>
<gene>
    <name evidence="2" type="ORF">E6C51_05220</name>
</gene>
<evidence type="ECO:0000313" key="3">
    <source>
        <dbReference type="Proteomes" id="UP000310754"/>
    </source>
</evidence>